<accession>A0A366DSN7</accession>
<dbReference type="RefSeq" id="WP_170126237.1">
    <property type="nucleotide sequence ID" value="NZ_BAABQN010000018.1"/>
</dbReference>
<dbReference type="EMBL" id="QNRI01000015">
    <property type="protein sequence ID" value="RBO92274.1"/>
    <property type="molecule type" value="Genomic_DNA"/>
</dbReference>
<evidence type="ECO:0000313" key="1">
    <source>
        <dbReference type="EMBL" id="RBO92274.1"/>
    </source>
</evidence>
<name>A0A366DSN7_9BACI</name>
<organism evidence="1 2">
    <name type="scientific">Paraliobacillus ryukyuensis</name>
    <dbReference type="NCBI Taxonomy" id="200904"/>
    <lineage>
        <taxon>Bacteria</taxon>
        <taxon>Bacillati</taxon>
        <taxon>Bacillota</taxon>
        <taxon>Bacilli</taxon>
        <taxon>Bacillales</taxon>
        <taxon>Bacillaceae</taxon>
        <taxon>Paraliobacillus</taxon>
    </lineage>
</organism>
<dbReference type="STRING" id="200904.GCA_900168775_01880"/>
<comment type="caution">
    <text evidence="1">The sequence shown here is derived from an EMBL/GenBank/DDBJ whole genome shotgun (WGS) entry which is preliminary data.</text>
</comment>
<gene>
    <name evidence="1" type="ORF">DES48_11512</name>
</gene>
<sequence length="48" mass="5749">MIRRTTEHKAVNTERDQLIVFTVYEQGTKKEQIKQENIFTKKHGKVVF</sequence>
<reference evidence="1 2" key="1">
    <citation type="submission" date="2018-06" db="EMBL/GenBank/DDBJ databases">
        <title>Genomic Encyclopedia of Type Strains, Phase IV (KMG-IV): sequencing the most valuable type-strain genomes for metagenomic binning, comparative biology and taxonomic classification.</title>
        <authorList>
            <person name="Goeker M."/>
        </authorList>
    </citation>
    <scope>NUCLEOTIDE SEQUENCE [LARGE SCALE GENOMIC DNA]</scope>
    <source>
        <strain evidence="1 2">DSM 15140</strain>
    </source>
</reference>
<protein>
    <submittedName>
        <fullName evidence="1">Uncharacterized protein</fullName>
    </submittedName>
</protein>
<dbReference type="Proteomes" id="UP000252254">
    <property type="component" value="Unassembled WGS sequence"/>
</dbReference>
<keyword evidence="2" id="KW-1185">Reference proteome</keyword>
<dbReference type="AlphaFoldDB" id="A0A366DSN7"/>
<proteinExistence type="predicted"/>
<evidence type="ECO:0000313" key="2">
    <source>
        <dbReference type="Proteomes" id="UP000252254"/>
    </source>
</evidence>